<dbReference type="InterPro" id="IPR008969">
    <property type="entry name" value="CarboxyPept-like_regulatory"/>
</dbReference>
<feature type="compositionally biased region" description="Polar residues" evidence="1">
    <location>
        <begin position="143"/>
        <end position="169"/>
    </location>
</feature>
<accession>A0A3Q0IQE9</accession>
<keyword evidence="2" id="KW-1185">Reference proteome</keyword>
<dbReference type="KEGG" id="dci:103505414"/>
<dbReference type="RefSeq" id="XP_026676560.1">
    <property type="nucleotide sequence ID" value="XM_026820759.1"/>
</dbReference>
<dbReference type="PANTHER" id="PTHR11532">
    <property type="entry name" value="PROTEASE M14 CARBOXYPEPTIDASE"/>
    <property type="match status" value="1"/>
</dbReference>
<organism evidence="2 3">
    <name type="scientific">Diaphorina citri</name>
    <name type="common">Asian citrus psyllid</name>
    <dbReference type="NCBI Taxonomy" id="121845"/>
    <lineage>
        <taxon>Eukaryota</taxon>
        <taxon>Metazoa</taxon>
        <taxon>Ecdysozoa</taxon>
        <taxon>Arthropoda</taxon>
        <taxon>Hexapoda</taxon>
        <taxon>Insecta</taxon>
        <taxon>Pterygota</taxon>
        <taxon>Neoptera</taxon>
        <taxon>Paraneoptera</taxon>
        <taxon>Hemiptera</taxon>
        <taxon>Sternorrhyncha</taxon>
        <taxon>Psylloidea</taxon>
        <taxon>Psyllidae</taxon>
        <taxon>Diaphorininae</taxon>
        <taxon>Diaphorina</taxon>
    </lineage>
</organism>
<evidence type="ECO:0000313" key="3">
    <source>
        <dbReference type="RefSeq" id="XP_026676560.1"/>
    </source>
</evidence>
<evidence type="ECO:0000313" key="2">
    <source>
        <dbReference type="Proteomes" id="UP000079169"/>
    </source>
</evidence>
<dbReference type="PANTHER" id="PTHR11532:SF84">
    <property type="entry name" value="CARBOXYPEPTIDASE M"/>
    <property type="match status" value="1"/>
</dbReference>
<dbReference type="AlphaFoldDB" id="A0A3Q0IQE9"/>
<reference evidence="3" key="1">
    <citation type="submission" date="2025-08" db="UniProtKB">
        <authorList>
            <consortium name="RefSeq"/>
        </authorList>
    </citation>
    <scope>IDENTIFICATION</scope>
</reference>
<dbReference type="GO" id="GO:0004181">
    <property type="term" value="F:metallocarboxypeptidase activity"/>
    <property type="evidence" value="ECO:0007669"/>
    <property type="project" value="TreeGrafter"/>
</dbReference>
<dbReference type="GeneID" id="103505414"/>
<evidence type="ECO:0000256" key="1">
    <source>
        <dbReference type="SAM" id="MobiDB-lite"/>
    </source>
</evidence>
<feature type="compositionally biased region" description="Basic and acidic residues" evidence="1">
    <location>
        <begin position="170"/>
        <end position="182"/>
    </location>
</feature>
<dbReference type="STRING" id="121845.A0A3Q0IQE9"/>
<gene>
    <name evidence="3" type="primary">LOC103505414</name>
</gene>
<sequence>MSCAFKIEFKQFYEISFSTLQSLVKFLAEAHRGVQGFVTDDLGNPVEKASLKIKGRDVGFQTTKYGEFWRILLPGIYKLEVYADGYVPREIDFMVVEQHPTLLNVTLHTSKVSSPLQHDKHWRPPWSLHKPSPTTSFAWLASQRGNSSPASHGSNSLTSHGSNSLTSQSKDSRLASHGSSEHARNNLLASQKLDAWLTSQSSHRSNAHAIPGDRAMRIEELSLVSSAHAHTNGCSAHVYCVAFYLVVVRWKT</sequence>
<name>A0A3Q0IQE9_DIACI</name>
<protein>
    <submittedName>
        <fullName evidence="3">Uncharacterized protein LOC103505414 isoform X1</fullName>
    </submittedName>
</protein>
<dbReference type="InterPro" id="IPR050753">
    <property type="entry name" value="Peptidase_M14_domain"/>
</dbReference>
<dbReference type="CDD" id="cd11308">
    <property type="entry name" value="Peptidase_M14NE-CP-C_like"/>
    <property type="match status" value="1"/>
</dbReference>
<dbReference type="GO" id="GO:0005615">
    <property type="term" value="C:extracellular space"/>
    <property type="evidence" value="ECO:0007669"/>
    <property type="project" value="TreeGrafter"/>
</dbReference>
<dbReference type="GO" id="GO:0006518">
    <property type="term" value="P:peptide metabolic process"/>
    <property type="evidence" value="ECO:0007669"/>
    <property type="project" value="TreeGrafter"/>
</dbReference>
<dbReference type="FunFam" id="2.60.40.1120:FF:000015">
    <property type="entry name" value="carboxypeptidase D isoform X4"/>
    <property type="match status" value="1"/>
</dbReference>
<dbReference type="GO" id="GO:0016485">
    <property type="term" value="P:protein processing"/>
    <property type="evidence" value="ECO:0007669"/>
    <property type="project" value="TreeGrafter"/>
</dbReference>
<dbReference type="Proteomes" id="UP000079169">
    <property type="component" value="Unplaced"/>
</dbReference>
<dbReference type="Pfam" id="PF13620">
    <property type="entry name" value="CarboxypepD_reg"/>
    <property type="match status" value="1"/>
</dbReference>
<dbReference type="PaxDb" id="121845-A0A3Q0IQE9"/>
<proteinExistence type="predicted"/>
<dbReference type="SUPFAM" id="SSF49464">
    <property type="entry name" value="Carboxypeptidase regulatory domain-like"/>
    <property type="match status" value="1"/>
</dbReference>
<dbReference type="Gene3D" id="2.60.40.1120">
    <property type="entry name" value="Carboxypeptidase-like, regulatory domain"/>
    <property type="match status" value="1"/>
</dbReference>
<feature type="region of interest" description="Disordered" evidence="1">
    <location>
        <begin position="143"/>
        <end position="182"/>
    </location>
</feature>